<evidence type="ECO:0000313" key="1">
    <source>
        <dbReference type="Proteomes" id="UP000887574"/>
    </source>
</evidence>
<accession>A0A915D1A6</accession>
<proteinExistence type="predicted"/>
<name>A0A915D1A6_9BILA</name>
<dbReference type="AlphaFoldDB" id="A0A915D1A6"/>
<organism evidence="1 2">
    <name type="scientific">Ditylenchus dipsaci</name>
    <dbReference type="NCBI Taxonomy" id="166011"/>
    <lineage>
        <taxon>Eukaryota</taxon>
        <taxon>Metazoa</taxon>
        <taxon>Ecdysozoa</taxon>
        <taxon>Nematoda</taxon>
        <taxon>Chromadorea</taxon>
        <taxon>Rhabditida</taxon>
        <taxon>Tylenchina</taxon>
        <taxon>Tylenchomorpha</taxon>
        <taxon>Sphaerularioidea</taxon>
        <taxon>Anguinidae</taxon>
        <taxon>Anguininae</taxon>
        <taxon>Ditylenchus</taxon>
    </lineage>
</organism>
<dbReference type="WBParaSite" id="jg14781">
    <property type="protein sequence ID" value="jg14781"/>
    <property type="gene ID" value="jg14781"/>
</dbReference>
<evidence type="ECO:0000313" key="2">
    <source>
        <dbReference type="WBParaSite" id="jg14781"/>
    </source>
</evidence>
<keyword evidence="1" id="KW-1185">Reference proteome</keyword>
<dbReference type="Proteomes" id="UP000887574">
    <property type="component" value="Unplaced"/>
</dbReference>
<reference evidence="2" key="1">
    <citation type="submission" date="2022-11" db="UniProtKB">
        <authorList>
            <consortium name="WormBaseParasite"/>
        </authorList>
    </citation>
    <scope>IDENTIFICATION</scope>
</reference>
<protein>
    <submittedName>
        <fullName evidence="2">Uncharacterized protein</fullName>
    </submittedName>
</protein>
<sequence length="155" mass="17190">MEGANGIKTLARYALVMCVWHFCKKMECHYFSSLDKSASSGLKMIVQTALVAKIFAGIVRKPLVWILQLFASLELCPLRCEFGLFKPMGCFECKWQRGSFRDMASTAGQLGNCLHRSMRTIATIQQETEDSGDVNCFSTSNSGKLVEGIMASGDR</sequence>